<dbReference type="AlphaFoldDB" id="A0A9X1LWE3"/>
<dbReference type="InterPro" id="IPR036291">
    <property type="entry name" value="NAD(P)-bd_dom_sf"/>
</dbReference>
<evidence type="ECO:0000256" key="2">
    <source>
        <dbReference type="ARBA" id="ARBA00023002"/>
    </source>
</evidence>
<proteinExistence type="inferred from homology"/>
<comment type="similarity">
    <text evidence="1">Belongs to the short-chain dehydrogenases/reductases (SDR) family.</text>
</comment>
<evidence type="ECO:0000313" key="3">
    <source>
        <dbReference type="EMBL" id="MCC2033217.1"/>
    </source>
</evidence>
<dbReference type="PRINTS" id="PR00081">
    <property type="entry name" value="GDHRDH"/>
</dbReference>
<evidence type="ECO:0000313" key="4">
    <source>
        <dbReference type="Proteomes" id="UP001139354"/>
    </source>
</evidence>
<dbReference type="Pfam" id="PF13561">
    <property type="entry name" value="adh_short_C2"/>
    <property type="match status" value="1"/>
</dbReference>
<dbReference type="PANTHER" id="PTHR42760">
    <property type="entry name" value="SHORT-CHAIN DEHYDROGENASES/REDUCTASES FAMILY MEMBER"/>
    <property type="match status" value="1"/>
</dbReference>
<dbReference type="EMBL" id="JAGTTN010000004">
    <property type="protein sequence ID" value="MCC2033217.1"/>
    <property type="molecule type" value="Genomic_DNA"/>
</dbReference>
<dbReference type="RefSeq" id="WP_229385182.1">
    <property type="nucleotide sequence ID" value="NZ_JAGTTN010000004.1"/>
</dbReference>
<dbReference type="GO" id="GO:0016616">
    <property type="term" value="F:oxidoreductase activity, acting on the CH-OH group of donors, NAD or NADP as acceptor"/>
    <property type="evidence" value="ECO:0007669"/>
    <property type="project" value="TreeGrafter"/>
</dbReference>
<dbReference type="PANTHER" id="PTHR42760:SF133">
    <property type="entry name" value="3-OXOACYL-[ACYL-CARRIER-PROTEIN] REDUCTASE"/>
    <property type="match status" value="1"/>
</dbReference>
<name>A0A9X1LWE3_9MICO</name>
<dbReference type="InterPro" id="IPR002347">
    <property type="entry name" value="SDR_fam"/>
</dbReference>
<keyword evidence="4" id="KW-1185">Reference proteome</keyword>
<comment type="caution">
    <text evidence="3">The sequence shown here is derived from an EMBL/GenBank/DDBJ whole genome shotgun (WGS) entry which is preliminary data.</text>
</comment>
<organism evidence="3 4">
    <name type="scientific">Microbacterium allomyrinae</name>
    <dbReference type="NCBI Taxonomy" id="2830666"/>
    <lineage>
        <taxon>Bacteria</taxon>
        <taxon>Bacillati</taxon>
        <taxon>Actinomycetota</taxon>
        <taxon>Actinomycetes</taxon>
        <taxon>Micrococcales</taxon>
        <taxon>Microbacteriaceae</taxon>
        <taxon>Microbacterium</taxon>
    </lineage>
</organism>
<dbReference type="Gene3D" id="3.40.50.720">
    <property type="entry name" value="NAD(P)-binding Rossmann-like Domain"/>
    <property type="match status" value="1"/>
</dbReference>
<reference evidence="3" key="1">
    <citation type="submission" date="2021-04" db="EMBL/GenBank/DDBJ databases">
        <title>Microbacterium tenobrionis sp. nov. and Microbacterium allomyrinae sp. nov., isolated from larvae of Tenobrio molitor and Allomyrina dichotoma, respectively.</title>
        <authorList>
            <person name="Lee S.D."/>
        </authorList>
    </citation>
    <scope>NUCLEOTIDE SEQUENCE</scope>
    <source>
        <strain evidence="3">BWT-G7</strain>
    </source>
</reference>
<dbReference type="SUPFAM" id="SSF51735">
    <property type="entry name" value="NAD(P)-binding Rossmann-fold domains"/>
    <property type="match status" value="1"/>
</dbReference>
<evidence type="ECO:0000256" key="1">
    <source>
        <dbReference type="ARBA" id="ARBA00006484"/>
    </source>
</evidence>
<keyword evidence="2" id="KW-0560">Oxidoreductase</keyword>
<gene>
    <name evidence="3" type="ORF">KEC57_13605</name>
</gene>
<sequence length="229" mass="24355">MRSALVVGADGGIGREVVSQLRTEGFGPVATVDQRGEVDHLIDVSDLRDGSAYRRWTDSLEDDGIPDVIAWTVGIYPRTEPARYDARTIGDVVDTNLTSFLVFAAALARVQRRDSRTRRLVVVGSQAGNTGGTDAVYAASKAGLGAAVKSLAREFASLRLIANVVSPGPTDTSMAAVMGDRRAHYESTIPLGRFNDPREVAQVVVWLLANAPAALHGTAVDVDGGLVRR</sequence>
<protein>
    <submittedName>
        <fullName evidence="3">SDR family oxidoreductase</fullName>
    </submittedName>
</protein>
<accession>A0A9X1LWE3</accession>
<dbReference type="Proteomes" id="UP001139354">
    <property type="component" value="Unassembled WGS sequence"/>
</dbReference>